<comment type="pathway">
    <text evidence="2 12">Cell wall biogenesis; peptidoglycan biosynthesis.</text>
</comment>
<dbReference type="UniPathway" id="UPA00219"/>
<evidence type="ECO:0000256" key="8">
    <source>
        <dbReference type="ARBA" id="ARBA00022801"/>
    </source>
</evidence>
<organism evidence="14 15">
    <name type="scientific">Blochmanniella vafra (strain BVAF)</name>
    <dbReference type="NCBI Taxonomy" id="859654"/>
    <lineage>
        <taxon>Bacteria</taxon>
        <taxon>Pseudomonadati</taxon>
        <taxon>Pseudomonadota</taxon>
        <taxon>Gammaproteobacteria</taxon>
        <taxon>Enterobacterales</taxon>
        <taxon>Enterobacteriaceae</taxon>
        <taxon>ant endosymbionts</taxon>
        <taxon>Candidatus Blochmanniella</taxon>
    </lineage>
</organism>
<dbReference type="Proteomes" id="UP000007464">
    <property type="component" value="Chromosome"/>
</dbReference>
<evidence type="ECO:0000256" key="5">
    <source>
        <dbReference type="ARBA" id="ARBA00022679"/>
    </source>
</evidence>
<dbReference type="PANTHER" id="PTHR30582">
    <property type="entry name" value="L,D-TRANSPEPTIDASE"/>
    <property type="match status" value="1"/>
</dbReference>
<dbReference type="HOGENOM" id="CLU_046834_0_1_6"/>
<dbReference type="EMBL" id="CP002189">
    <property type="protein sequence ID" value="ADV33806.1"/>
    <property type="molecule type" value="Genomic_DNA"/>
</dbReference>
<evidence type="ECO:0000256" key="9">
    <source>
        <dbReference type="ARBA" id="ARBA00022960"/>
    </source>
</evidence>
<evidence type="ECO:0000256" key="6">
    <source>
        <dbReference type="ARBA" id="ARBA00022729"/>
    </source>
</evidence>
<dbReference type="PROSITE" id="PS52029">
    <property type="entry name" value="LD_TPASE"/>
    <property type="match status" value="1"/>
</dbReference>
<feature type="active site" description="Proton donor/acceptor" evidence="12">
    <location>
        <position position="185"/>
    </location>
</feature>
<keyword evidence="10 12" id="KW-0573">Peptidoglycan synthesis</keyword>
<dbReference type="GO" id="GO:0016757">
    <property type="term" value="F:glycosyltransferase activity"/>
    <property type="evidence" value="ECO:0007669"/>
    <property type="project" value="UniProtKB-KW"/>
</dbReference>
<dbReference type="InterPro" id="IPR041597">
    <property type="entry name" value="Ldt_C"/>
</dbReference>
<evidence type="ECO:0000256" key="2">
    <source>
        <dbReference type="ARBA" id="ARBA00004752"/>
    </source>
</evidence>
<keyword evidence="8" id="KW-0378">Hydrolase</keyword>
<sequence>MYIILNIHFHYVVAEIYLLSNNNNILGENLRYTIPNNNSHSLEYFAKKFKVGLRNLLAANPDIDLYLPDSGKPILIPKKLILPNTPHKGIIINIAEMRLYYYPNTKNNNIVMVFPISIGTPTHETPSQWITSIKDKKKDPIWIPTQNIRNEYIKRAEILPLMILSGPNNPLGSYALYLGNSYAIHGSNTNLGIGLRVTRGCIRLRTEDIKLLYTLVPLNTRVQFINEPIKIAIDSNGMQYLEIHTPLSTINNKQDNKTATIHNLKIRTYTMLQKNNFKNINFLKVNQALEECLGIPIEITT</sequence>
<dbReference type="InterPro" id="IPR050979">
    <property type="entry name" value="LD-transpeptidase"/>
</dbReference>
<evidence type="ECO:0000256" key="3">
    <source>
        <dbReference type="ARBA" id="ARBA00005992"/>
    </source>
</evidence>
<proteinExistence type="inferred from homology"/>
<evidence type="ECO:0000259" key="13">
    <source>
        <dbReference type="PROSITE" id="PS52029"/>
    </source>
</evidence>
<keyword evidence="11 12" id="KW-0961">Cell wall biogenesis/degradation</keyword>
<evidence type="ECO:0000313" key="15">
    <source>
        <dbReference type="Proteomes" id="UP000007464"/>
    </source>
</evidence>
<evidence type="ECO:0000256" key="11">
    <source>
        <dbReference type="ARBA" id="ARBA00023316"/>
    </source>
</evidence>
<evidence type="ECO:0000256" key="1">
    <source>
        <dbReference type="ARBA" id="ARBA00004418"/>
    </source>
</evidence>
<dbReference type="GO" id="GO:0071972">
    <property type="term" value="F:peptidoglycan L,D-transpeptidase activity"/>
    <property type="evidence" value="ECO:0007669"/>
    <property type="project" value="TreeGrafter"/>
</dbReference>
<name>E8Q6B2_BLOVB</name>
<keyword evidence="4" id="KW-0328">Glycosyltransferase</keyword>
<dbReference type="KEGG" id="bva:BVAF_413"/>
<evidence type="ECO:0000256" key="10">
    <source>
        <dbReference type="ARBA" id="ARBA00022984"/>
    </source>
</evidence>
<evidence type="ECO:0000256" key="4">
    <source>
        <dbReference type="ARBA" id="ARBA00022676"/>
    </source>
</evidence>
<dbReference type="CDD" id="cd16913">
    <property type="entry name" value="YkuD_like"/>
    <property type="match status" value="1"/>
</dbReference>
<feature type="domain" description="L,D-TPase catalytic" evidence="13">
    <location>
        <begin position="88"/>
        <end position="225"/>
    </location>
</feature>
<dbReference type="GO" id="GO:0008360">
    <property type="term" value="P:regulation of cell shape"/>
    <property type="evidence" value="ECO:0007669"/>
    <property type="project" value="UniProtKB-UniRule"/>
</dbReference>
<gene>
    <name evidence="14" type="primary">erfK</name>
    <name evidence="14" type="ordered locus">BVAF_413</name>
</gene>
<evidence type="ECO:0000256" key="7">
    <source>
        <dbReference type="ARBA" id="ARBA00022764"/>
    </source>
</evidence>
<dbReference type="PANTHER" id="PTHR30582:SF24">
    <property type="entry name" value="L,D-TRANSPEPTIDASE ERFK_SRFK-RELATED"/>
    <property type="match status" value="1"/>
</dbReference>
<keyword evidence="9 12" id="KW-0133">Cell shape</keyword>
<dbReference type="GO" id="GO:0071555">
    <property type="term" value="P:cell wall organization"/>
    <property type="evidence" value="ECO:0007669"/>
    <property type="project" value="UniProtKB-UniRule"/>
</dbReference>
<dbReference type="Pfam" id="PF03734">
    <property type="entry name" value="YkuD"/>
    <property type="match status" value="1"/>
</dbReference>
<reference evidence="14 15" key="1">
    <citation type="journal article" date="2010" name="BMC Genomics">
        <title>Unprecedented loss of ammonia assimilation capability in a urease-encoding bacterial mutualist.</title>
        <authorList>
            <person name="Williams L.E."/>
            <person name="Wernegreen J.J."/>
        </authorList>
    </citation>
    <scope>NUCLEOTIDE SEQUENCE [LARGE SCALE GENOMIC DNA]</scope>
    <source>
        <strain evidence="14 15">BVAF</strain>
    </source>
</reference>
<dbReference type="STRING" id="859654.BVAF_413"/>
<dbReference type="Pfam" id="PF17969">
    <property type="entry name" value="Ldt_C"/>
    <property type="match status" value="1"/>
</dbReference>
<protein>
    <submittedName>
        <fullName evidence="14">Protein erfK/srfK</fullName>
    </submittedName>
</protein>
<dbReference type="SUPFAM" id="SSF141523">
    <property type="entry name" value="L,D-transpeptidase catalytic domain-like"/>
    <property type="match status" value="1"/>
</dbReference>
<keyword evidence="15" id="KW-1185">Reference proteome</keyword>
<dbReference type="GO" id="GO:0018104">
    <property type="term" value="P:peptidoglycan-protein cross-linking"/>
    <property type="evidence" value="ECO:0007669"/>
    <property type="project" value="TreeGrafter"/>
</dbReference>
<keyword evidence="7" id="KW-0574">Periplasm</keyword>
<dbReference type="InterPro" id="IPR005490">
    <property type="entry name" value="LD_TPept_cat_dom"/>
</dbReference>
<keyword evidence="5" id="KW-0808">Transferase</keyword>
<dbReference type="GO" id="GO:0042597">
    <property type="term" value="C:periplasmic space"/>
    <property type="evidence" value="ECO:0007669"/>
    <property type="project" value="UniProtKB-SubCell"/>
</dbReference>
<evidence type="ECO:0000256" key="12">
    <source>
        <dbReference type="PROSITE-ProRule" id="PRU01373"/>
    </source>
</evidence>
<accession>E8Q6B2</accession>
<feature type="active site" description="Nucleophile" evidence="12">
    <location>
        <position position="201"/>
    </location>
</feature>
<dbReference type="AlphaFoldDB" id="E8Q6B2"/>
<dbReference type="GO" id="GO:0005576">
    <property type="term" value="C:extracellular region"/>
    <property type="evidence" value="ECO:0007669"/>
    <property type="project" value="TreeGrafter"/>
</dbReference>
<dbReference type="Gene3D" id="2.40.440.10">
    <property type="entry name" value="L,D-transpeptidase catalytic domain-like"/>
    <property type="match status" value="1"/>
</dbReference>
<comment type="subcellular location">
    <subcellularLocation>
        <location evidence="1">Periplasm</location>
    </subcellularLocation>
</comment>
<dbReference type="InterPro" id="IPR038063">
    <property type="entry name" value="Transpep_catalytic_dom"/>
</dbReference>
<evidence type="ECO:0000313" key="14">
    <source>
        <dbReference type="EMBL" id="ADV33806.1"/>
    </source>
</evidence>
<keyword evidence="6" id="KW-0732">Signal</keyword>
<comment type="similarity">
    <text evidence="3">Belongs to the YkuD family.</text>
</comment>